<evidence type="ECO:0000313" key="2">
    <source>
        <dbReference type="EMBL" id="MFC3878521.1"/>
    </source>
</evidence>
<comment type="caution">
    <text evidence="2">The sequence shown here is derived from an EMBL/GenBank/DDBJ whole genome shotgun (WGS) entry which is preliminary data.</text>
</comment>
<proteinExistence type="predicted"/>
<dbReference type="RefSeq" id="WP_386103016.1">
    <property type="nucleotide sequence ID" value="NZ_JBHSAT010000023.1"/>
</dbReference>
<dbReference type="InterPro" id="IPR014729">
    <property type="entry name" value="Rossmann-like_a/b/a_fold"/>
</dbReference>
<dbReference type="Gene3D" id="3.40.50.620">
    <property type="entry name" value="HUPs"/>
    <property type="match status" value="1"/>
</dbReference>
<accession>A0ABV8ANP8</accession>
<evidence type="ECO:0000313" key="3">
    <source>
        <dbReference type="Proteomes" id="UP001595812"/>
    </source>
</evidence>
<dbReference type="SUPFAM" id="SSF52402">
    <property type="entry name" value="Adenine nucleotide alpha hydrolases-like"/>
    <property type="match status" value="1"/>
</dbReference>
<dbReference type="InterPro" id="IPR006016">
    <property type="entry name" value="UspA"/>
</dbReference>
<feature type="domain" description="UspA" evidence="1">
    <location>
        <begin position="5"/>
        <end position="136"/>
    </location>
</feature>
<gene>
    <name evidence="2" type="ORF">ACFOSX_14870</name>
</gene>
<sequence length="268" mass="30170">MKTSNKNILVLLDLNKKNDHVIDNTIKLAKDNCSSVEFLSVKSKLRLLKGDNQLSAKRQLNDELKAEHSIQRKIKELRSECPSLSIKQTVTTGSPKATIKNHLKKNDYDVVVLGKRQVKPIHLFGNNVTKTVVSNYDGDLFITDSTNNLNQIENKSIGVLERPSLTEVPSNPLEAIVKEKPVKRFRILGEKATLNADTSNEVVKGYEFEENDKTFNTLSNYIKKDNVGVLCLAKPEKKNARAKFNSDLNNAMKKFNCSLWISNLDTAQ</sequence>
<reference evidence="3" key="1">
    <citation type="journal article" date="2019" name="Int. J. Syst. Evol. Microbiol.">
        <title>The Global Catalogue of Microorganisms (GCM) 10K type strain sequencing project: providing services to taxonomists for standard genome sequencing and annotation.</title>
        <authorList>
            <consortium name="The Broad Institute Genomics Platform"/>
            <consortium name="The Broad Institute Genome Sequencing Center for Infectious Disease"/>
            <person name="Wu L."/>
            <person name="Ma J."/>
        </authorList>
    </citation>
    <scope>NUCLEOTIDE SEQUENCE [LARGE SCALE GENOMIC DNA]</scope>
    <source>
        <strain evidence="3">CECT 8979</strain>
    </source>
</reference>
<dbReference type="Pfam" id="PF00582">
    <property type="entry name" value="Usp"/>
    <property type="match status" value="1"/>
</dbReference>
<name>A0ABV8ANP8_9FLAO</name>
<organism evidence="2 3">
    <name type="scientific">Winogradskyella maritima</name>
    <dbReference type="NCBI Taxonomy" id="1517766"/>
    <lineage>
        <taxon>Bacteria</taxon>
        <taxon>Pseudomonadati</taxon>
        <taxon>Bacteroidota</taxon>
        <taxon>Flavobacteriia</taxon>
        <taxon>Flavobacteriales</taxon>
        <taxon>Flavobacteriaceae</taxon>
        <taxon>Winogradskyella</taxon>
    </lineage>
</organism>
<dbReference type="Proteomes" id="UP001595812">
    <property type="component" value="Unassembled WGS sequence"/>
</dbReference>
<keyword evidence="3" id="KW-1185">Reference proteome</keyword>
<dbReference type="CDD" id="cd00293">
    <property type="entry name" value="USP-like"/>
    <property type="match status" value="1"/>
</dbReference>
<protein>
    <submittedName>
        <fullName evidence="2">Universal stress protein</fullName>
    </submittedName>
</protein>
<dbReference type="EMBL" id="JBHSAT010000023">
    <property type="protein sequence ID" value="MFC3878521.1"/>
    <property type="molecule type" value="Genomic_DNA"/>
</dbReference>
<evidence type="ECO:0000259" key="1">
    <source>
        <dbReference type="Pfam" id="PF00582"/>
    </source>
</evidence>